<dbReference type="InterPro" id="IPR014746">
    <property type="entry name" value="Gln_synth/guanido_kin_cat_dom"/>
</dbReference>
<reference evidence="1 2" key="1">
    <citation type="submission" date="2019-02" db="EMBL/GenBank/DDBJ databases">
        <title>Deep-cultivation of Planctomycetes and their phenomic and genomic characterization uncovers novel biology.</title>
        <authorList>
            <person name="Wiegand S."/>
            <person name="Jogler M."/>
            <person name="Boedeker C."/>
            <person name="Pinto D."/>
            <person name="Vollmers J."/>
            <person name="Rivas-Marin E."/>
            <person name="Kohn T."/>
            <person name="Peeters S.H."/>
            <person name="Heuer A."/>
            <person name="Rast P."/>
            <person name="Oberbeckmann S."/>
            <person name="Bunk B."/>
            <person name="Jeske O."/>
            <person name="Meyerdierks A."/>
            <person name="Storesund J.E."/>
            <person name="Kallscheuer N."/>
            <person name="Luecker S."/>
            <person name="Lage O.M."/>
            <person name="Pohl T."/>
            <person name="Merkel B.J."/>
            <person name="Hornburger P."/>
            <person name="Mueller R.-W."/>
            <person name="Bruemmer F."/>
            <person name="Labrenz M."/>
            <person name="Spormann A.M."/>
            <person name="Op den Camp H."/>
            <person name="Overmann J."/>
            <person name="Amann R."/>
            <person name="Jetten M.S.M."/>
            <person name="Mascher T."/>
            <person name="Medema M.H."/>
            <person name="Devos D.P."/>
            <person name="Kaster A.-K."/>
            <person name="Ovreas L."/>
            <person name="Rohde M."/>
            <person name="Galperin M.Y."/>
            <person name="Jogler C."/>
        </authorList>
    </citation>
    <scope>NUCLEOTIDE SEQUENCE [LARGE SCALE GENOMIC DNA]</scope>
    <source>
        <strain evidence="1 2">Q31a</strain>
    </source>
</reference>
<protein>
    <submittedName>
        <fullName evidence="1">Carboxylate-amine ligase YbdK</fullName>
    </submittedName>
</protein>
<keyword evidence="1" id="KW-0436">Ligase</keyword>
<dbReference type="InterPro" id="IPR050141">
    <property type="entry name" value="GCL_type2/YbdK_subfam"/>
</dbReference>
<dbReference type="PANTHER" id="PTHR36510:SF1">
    <property type="entry name" value="GLUTAMATE--CYSTEINE LIGASE 2-RELATED"/>
    <property type="match status" value="1"/>
</dbReference>
<dbReference type="Proteomes" id="UP000318017">
    <property type="component" value="Chromosome"/>
</dbReference>
<sequence length="413" mass="46268">MSTVSLGLFEAFGIEMEYMLVDRETLEVRPVADKVLAAMAGHTTCDVEIGPISWSNELALHVIELKTTKPKRRLRRLPSMFETAISEISPILDGMGLCLLPSAVHPWMNATTETRLWPHEYHEIYETYDRIFNCRTHGWSNVQSVHLNLPFKHAAEFAKLHAAVRLVLPLLPALAASSPVLDGKYTGLLDTRMNLYADHCRAVPSLTGNLIPEPIFDEAAYRREIFTPIANDIGKLDPQGQMEVEFLNARGAIARFDRGSIELRVMDVQEYPAADVSICAAVTSLVRALCDQRWLPLEKQQSISTADLRSILDQTTAHAENATIEDAGYLQHFGIRKSSITAGQLWSTLLGELRREDATLDNLFAPIQIILESGTLATRITHALGPQFSRERLADVYRDLADCLHRWVPFQSL</sequence>
<dbReference type="GO" id="GO:0004357">
    <property type="term" value="F:glutamate-cysteine ligase activity"/>
    <property type="evidence" value="ECO:0007669"/>
    <property type="project" value="InterPro"/>
</dbReference>
<dbReference type="EMBL" id="CP036298">
    <property type="protein sequence ID" value="QDV21949.1"/>
    <property type="molecule type" value="Genomic_DNA"/>
</dbReference>
<dbReference type="Gene3D" id="3.30.590.20">
    <property type="match status" value="1"/>
</dbReference>
<evidence type="ECO:0000313" key="1">
    <source>
        <dbReference type="EMBL" id="QDV21949.1"/>
    </source>
</evidence>
<accession>A0A518G019</accession>
<gene>
    <name evidence="1" type="primary">ybdK</name>
    <name evidence="1" type="ORF">Q31a_02280</name>
</gene>
<dbReference type="InterPro" id="IPR006336">
    <property type="entry name" value="GCS2"/>
</dbReference>
<dbReference type="RefSeq" id="WP_145072730.1">
    <property type="nucleotide sequence ID" value="NZ_CP036298.1"/>
</dbReference>
<dbReference type="OrthoDB" id="9804786at2"/>
<dbReference type="PANTHER" id="PTHR36510">
    <property type="entry name" value="GLUTAMATE--CYSTEINE LIGASE 2-RELATED"/>
    <property type="match status" value="1"/>
</dbReference>
<dbReference type="GO" id="GO:0042398">
    <property type="term" value="P:modified amino acid biosynthetic process"/>
    <property type="evidence" value="ECO:0007669"/>
    <property type="project" value="InterPro"/>
</dbReference>
<dbReference type="KEGG" id="ahel:Q31a_02280"/>
<organism evidence="1 2">
    <name type="scientific">Aureliella helgolandensis</name>
    <dbReference type="NCBI Taxonomy" id="2527968"/>
    <lineage>
        <taxon>Bacteria</taxon>
        <taxon>Pseudomonadati</taxon>
        <taxon>Planctomycetota</taxon>
        <taxon>Planctomycetia</taxon>
        <taxon>Pirellulales</taxon>
        <taxon>Pirellulaceae</taxon>
        <taxon>Aureliella</taxon>
    </lineage>
</organism>
<name>A0A518G019_9BACT</name>
<dbReference type="Pfam" id="PF04107">
    <property type="entry name" value="GCS2"/>
    <property type="match status" value="1"/>
</dbReference>
<proteinExistence type="predicted"/>
<dbReference type="AlphaFoldDB" id="A0A518G019"/>
<evidence type="ECO:0000313" key="2">
    <source>
        <dbReference type="Proteomes" id="UP000318017"/>
    </source>
</evidence>
<keyword evidence="2" id="KW-1185">Reference proteome</keyword>
<dbReference type="SUPFAM" id="SSF55931">
    <property type="entry name" value="Glutamine synthetase/guanido kinase"/>
    <property type="match status" value="1"/>
</dbReference>